<sequence length="335" mass="39110">MYDWLLDWGVKTTTRNPEEVSKLIPYMGYNFAGASEFPWVVDIRPIEDEFNYKEQSDFGVGNLISSRYVLTGCSVVADYRFLVPKLVPIMIVKNKDKYKVMFAPTFLYAKDSPLRLGTRYIHRMSPHPDCDLVYLMGYHYGIIELERAVIPSPPFVSYLPIHYDPIEVNHWIYRTNDFHWIQCAIGSWGRAYNLNDKNKFVPNMLTNYKVKYQVRIAPVNYCRKVFQTYCHPKDDCQFPEQKNINVYAMRCMQVIDEKTAHVCHHDRGAAVVCRSTTNQESIWTAVGIVSWAAREEHCDPADPKPFLVDTIMAATIYYQNLSPYRYFDKPNLVKT</sequence>
<keyword evidence="1" id="KW-1015">Disulfide bond</keyword>
<evidence type="ECO:0000256" key="1">
    <source>
        <dbReference type="ARBA" id="ARBA00023157"/>
    </source>
</evidence>
<evidence type="ECO:0000256" key="2">
    <source>
        <dbReference type="ARBA" id="ARBA00024195"/>
    </source>
</evidence>
<dbReference type="EMBL" id="AP028915">
    <property type="protein sequence ID" value="BES96949.1"/>
    <property type="molecule type" value="Genomic_DNA"/>
</dbReference>
<reference evidence="4 5" key="1">
    <citation type="submission" date="2023-09" db="EMBL/GenBank/DDBJ databases">
        <title>Nesidiocoris tenuis whole genome shotgun sequence.</title>
        <authorList>
            <person name="Shibata T."/>
            <person name="Shimoda M."/>
            <person name="Kobayashi T."/>
            <person name="Uehara T."/>
        </authorList>
    </citation>
    <scope>NUCLEOTIDE SEQUENCE [LARGE SCALE GENOMIC DNA]</scope>
    <source>
        <strain evidence="4 5">Japan</strain>
    </source>
</reference>
<evidence type="ECO:0000313" key="4">
    <source>
        <dbReference type="EMBL" id="BES96949.1"/>
    </source>
</evidence>
<feature type="domain" description="Peptidase S1" evidence="3">
    <location>
        <begin position="26"/>
        <end position="328"/>
    </location>
</feature>
<evidence type="ECO:0000259" key="3">
    <source>
        <dbReference type="PROSITE" id="PS50240"/>
    </source>
</evidence>
<dbReference type="Gene3D" id="2.40.10.10">
    <property type="entry name" value="Trypsin-like serine proteases"/>
    <property type="match status" value="2"/>
</dbReference>
<organism evidence="4 5">
    <name type="scientific">Nesidiocoris tenuis</name>
    <dbReference type="NCBI Taxonomy" id="355587"/>
    <lineage>
        <taxon>Eukaryota</taxon>
        <taxon>Metazoa</taxon>
        <taxon>Ecdysozoa</taxon>
        <taxon>Arthropoda</taxon>
        <taxon>Hexapoda</taxon>
        <taxon>Insecta</taxon>
        <taxon>Pterygota</taxon>
        <taxon>Neoptera</taxon>
        <taxon>Paraneoptera</taxon>
        <taxon>Hemiptera</taxon>
        <taxon>Heteroptera</taxon>
        <taxon>Panheteroptera</taxon>
        <taxon>Cimicomorpha</taxon>
        <taxon>Miridae</taxon>
        <taxon>Dicyphina</taxon>
        <taxon>Nesidiocoris</taxon>
    </lineage>
</organism>
<dbReference type="Proteomes" id="UP001307889">
    <property type="component" value="Chromosome 7"/>
</dbReference>
<dbReference type="InterPro" id="IPR001254">
    <property type="entry name" value="Trypsin_dom"/>
</dbReference>
<dbReference type="SUPFAM" id="SSF50494">
    <property type="entry name" value="Trypsin-like serine proteases"/>
    <property type="match status" value="1"/>
</dbReference>
<name>A0ABN7AZG5_9HEMI</name>
<gene>
    <name evidence="4" type="ORF">NTJ_09762</name>
</gene>
<dbReference type="PANTHER" id="PTHR24256">
    <property type="entry name" value="TRYPTASE-RELATED"/>
    <property type="match status" value="1"/>
</dbReference>
<dbReference type="InterPro" id="IPR009003">
    <property type="entry name" value="Peptidase_S1_PA"/>
</dbReference>
<keyword evidence="5" id="KW-1185">Reference proteome</keyword>
<protein>
    <recommendedName>
        <fullName evidence="3">Peptidase S1 domain-containing protein</fullName>
    </recommendedName>
</protein>
<dbReference type="InterPro" id="IPR043504">
    <property type="entry name" value="Peptidase_S1_PA_chymotrypsin"/>
</dbReference>
<dbReference type="InterPro" id="IPR051487">
    <property type="entry name" value="Ser/Thr_Proteases_Immune/Dev"/>
</dbReference>
<proteinExistence type="inferred from homology"/>
<accession>A0ABN7AZG5</accession>
<comment type="similarity">
    <text evidence="2">Belongs to the peptidase S1 family. CLIP subfamily.</text>
</comment>
<dbReference type="PROSITE" id="PS50240">
    <property type="entry name" value="TRYPSIN_DOM"/>
    <property type="match status" value="1"/>
</dbReference>
<evidence type="ECO:0000313" key="5">
    <source>
        <dbReference type="Proteomes" id="UP001307889"/>
    </source>
</evidence>